<feature type="compositionally biased region" description="Low complexity" evidence="1">
    <location>
        <begin position="47"/>
        <end position="57"/>
    </location>
</feature>
<feature type="domain" description="DUF7924" evidence="2">
    <location>
        <begin position="168"/>
        <end position="340"/>
    </location>
</feature>
<gene>
    <name evidence="3" type="ORF">SCUCBS95973_001929</name>
</gene>
<evidence type="ECO:0000313" key="4">
    <source>
        <dbReference type="Proteomes" id="UP001642405"/>
    </source>
</evidence>
<name>A0ABP0B2R4_9PEZI</name>
<dbReference type="PANTHER" id="PTHR42470">
    <property type="entry name" value="VAST DOMAIN-CONTAINING PROTEIN"/>
    <property type="match status" value="1"/>
</dbReference>
<feature type="region of interest" description="Disordered" evidence="1">
    <location>
        <begin position="1"/>
        <end position="57"/>
    </location>
</feature>
<dbReference type="Pfam" id="PF25545">
    <property type="entry name" value="DUF7924"/>
    <property type="match status" value="1"/>
</dbReference>
<reference evidence="3 4" key="1">
    <citation type="submission" date="2024-01" db="EMBL/GenBank/DDBJ databases">
        <authorList>
            <person name="Allen C."/>
            <person name="Tagirdzhanova G."/>
        </authorList>
    </citation>
    <scope>NUCLEOTIDE SEQUENCE [LARGE SCALE GENOMIC DNA]</scope>
</reference>
<accession>A0ABP0B2R4</accession>
<comment type="caution">
    <text evidence="3">The sequence shown here is derived from an EMBL/GenBank/DDBJ whole genome shotgun (WGS) entry which is preliminary data.</text>
</comment>
<keyword evidence="4" id="KW-1185">Reference proteome</keyword>
<dbReference type="InterPro" id="IPR057684">
    <property type="entry name" value="DUF7924"/>
</dbReference>
<dbReference type="EMBL" id="CAWUHB010000007">
    <property type="protein sequence ID" value="CAK7213822.1"/>
    <property type="molecule type" value="Genomic_DNA"/>
</dbReference>
<organism evidence="3 4">
    <name type="scientific">Sporothrix curviconia</name>
    <dbReference type="NCBI Taxonomy" id="1260050"/>
    <lineage>
        <taxon>Eukaryota</taxon>
        <taxon>Fungi</taxon>
        <taxon>Dikarya</taxon>
        <taxon>Ascomycota</taxon>
        <taxon>Pezizomycotina</taxon>
        <taxon>Sordariomycetes</taxon>
        <taxon>Sordariomycetidae</taxon>
        <taxon>Ophiostomatales</taxon>
        <taxon>Ophiostomataceae</taxon>
        <taxon>Sporothrix</taxon>
    </lineage>
</organism>
<evidence type="ECO:0000256" key="1">
    <source>
        <dbReference type="SAM" id="MobiDB-lite"/>
    </source>
</evidence>
<feature type="compositionally biased region" description="Low complexity" evidence="1">
    <location>
        <begin position="17"/>
        <end position="38"/>
    </location>
</feature>
<protein>
    <recommendedName>
        <fullName evidence="2">DUF7924 domain-containing protein</fullName>
    </recommendedName>
</protein>
<dbReference type="PANTHER" id="PTHR42470:SF1">
    <property type="entry name" value="VAST DOMAIN-CONTAINING PROTEIN"/>
    <property type="match status" value="1"/>
</dbReference>
<evidence type="ECO:0000313" key="3">
    <source>
        <dbReference type="EMBL" id="CAK7213822.1"/>
    </source>
</evidence>
<evidence type="ECO:0000259" key="2">
    <source>
        <dbReference type="Pfam" id="PF25545"/>
    </source>
</evidence>
<sequence length="348" mass="37910">MAGVRRDADGFVIPPQRTSSRRQSAASDSASLMSDGMSVSGGGVSGAGASSSGSRRPSLVERGRYRVYNLYLNGIQFRDKAVAFPPSIARLIADMGRNRAERGDAGRPTKDELWNNKKLGGLEMGAEEPVVEDYFKEALFPDSDFEKGLMRATRQPMVRGRTPGRSQLAKVSNPIPDLLYGYSDTCFVAHAAGYSTVVDNVTANNQDMSLPFLAVEFKGDGPGGTGSLWVATNQCLGDSAACVNMAEHVFKKGREKAGTANTERDKDERTAHSAAFSIAMNGTEARLYVTWVVDGEGDGVFCMQKVDSFLMQKPADYLAFRDYVLNIVDWGQTTRLERFRAIFDMLSS</sequence>
<proteinExistence type="predicted"/>
<dbReference type="Proteomes" id="UP001642405">
    <property type="component" value="Unassembled WGS sequence"/>
</dbReference>